<sequence>MEYGCGNAWSDPAQADQRSTFNVQRWLERWMLRARHPTPGPRPPADVSRRTFCPGTLDALAVRDALGASTECPINVALRSTHGLRMSVCSRVESRDVLCTHRQSPDRLLPASCFLLTLRLSTVRIPSIVVPALDSRGQASGFSRTFYGRHAGPDSSNMAFGTLIPEPGVGAVPGPTASQSSSLLRPCPHARPPPVPAPWLSSRVHTRECSPSRSSLAGRRYPESDATRSTVTRQRCRS</sequence>
<gene>
    <name evidence="2" type="ORF">OH76DRAFT_203385</name>
</gene>
<organism evidence="2 3">
    <name type="scientific">Lentinus brumalis</name>
    <dbReference type="NCBI Taxonomy" id="2498619"/>
    <lineage>
        <taxon>Eukaryota</taxon>
        <taxon>Fungi</taxon>
        <taxon>Dikarya</taxon>
        <taxon>Basidiomycota</taxon>
        <taxon>Agaricomycotina</taxon>
        <taxon>Agaricomycetes</taxon>
        <taxon>Polyporales</taxon>
        <taxon>Polyporaceae</taxon>
        <taxon>Lentinus</taxon>
    </lineage>
</organism>
<feature type="compositionally biased region" description="Polar residues" evidence="1">
    <location>
        <begin position="227"/>
        <end position="238"/>
    </location>
</feature>
<dbReference type="AlphaFoldDB" id="A0A371DIB0"/>
<name>A0A371DIB0_9APHY</name>
<feature type="region of interest" description="Disordered" evidence="1">
    <location>
        <begin position="196"/>
        <end position="238"/>
    </location>
</feature>
<evidence type="ECO:0000313" key="2">
    <source>
        <dbReference type="EMBL" id="RDX52271.1"/>
    </source>
</evidence>
<feature type="region of interest" description="Disordered" evidence="1">
    <location>
        <begin position="170"/>
        <end position="189"/>
    </location>
</feature>
<protein>
    <submittedName>
        <fullName evidence="2">Uncharacterized protein</fullName>
    </submittedName>
</protein>
<dbReference type="EMBL" id="KZ857391">
    <property type="protein sequence ID" value="RDX52271.1"/>
    <property type="molecule type" value="Genomic_DNA"/>
</dbReference>
<reference evidence="2 3" key="1">
    <citation type="journal article" date="2018" name="Biotechnol. Biofuels">
        <title>Integrative visual omics of the white-rot fungus Polyporus brumalis exposes the biotechnological potential of its oxidative enzymes for delignifying raw plant biomass.</title>
        <authorList>
            <person name="Miyauchi S."/>
            <person name="Rancon A."/>
            <person name="Drula E."/>
            <person name="Hage H."/>
            <person name="Chaduli D."/>
            <person name="Favel A."/>
            <person name="Grisel S."/>
            <person name="Henrissat B."/>
            <person name="Herpoel-Gimbert I."/>
            <person name="Ruiz-Duenas F.J."/>
            <person name="Chevret D."/>
            <person name="Hainaut M."/>
            <person name="Lin J."/>
            <person name="Wang M."/>
            <person name="Pangilinan J."/>
            <person name="Lipzen A."/>
            <person name="Lesage-Meessen L."/>
            <person name="Navarro D."/>
            <person name="Riley R."/>
            <person name="Grigoriev I.V."/>
            <person name="Zhou S."/>
            <person name="Raouche S."/>
            <person name="Rosso M.N."/>
        </authorList>
    </citation>
    <scope>NUCLEOTIDE SEQUENCE [LARGE SCALE GENOMIC DNA]</scope>
    <source>
        <strain evidence="2 3">BRFM 1820</strain>
    </source>
</reference>
<accession>A0A371DIB0</accession>
<evidence type="ECO:0000256" key="1">
    <source>
        <dbReference type="SAM" id="MobiDB-lite"/>
    </source>
</evidence>
<proteinExistence type="predicted"/>
<keyword evidence="3" id="KW-1185">Reference proteome</keyword>
<evidence type="ECO:0000313" key="3">
    <source>
        <dbReference type="Proteomes" id="UP000256964"/>
    </source>
</evidence>
<dbReference type="Proteomes" id="UP000256964">
    <property type="component" value="Unassembled WGS sequence"/>
</dbReference>